<dbReference type="EMBL" id="JMPJ01000040">
    <property type="protein sequence ID" value="KFC82561.1"/>
    <property type="molecule type" value="Genomic_DNA"/>
</dbReference>
<protein>
    <submittedName>
        <fullName evidence="1">Uncharacterized protein</fullName>
    </submittedName>
</protein>
<dbReference type="AlphaFoldDB" id="A0A085GFR6"/>
<dbReference type="RefSeq" id="WP_034790040.1">
    <property type="nucleotide sequence ID" value="NZ_JMPJ01000040.1"/>
</dbReference>
<gene>
    <name evidence="1" type="ORF">GEAM_1459</name>
</gene>
<dbReference type="GeneID" id="78379807"/>
<name>A0A085GFR6_EWIA3</name>
<evidence type="ECO:0000313" key="1">
    <source>
        <dbReference type="EMBL" id="KFC82561.1"/>
    </source>
</evidence>
<sequence length="95" mass="11227">MVRVKLGGLFITLAEDEEIPAEEELYEHYTYIIRSQPRGFEILRYDPYAGWKRKPDRWFSTGHNAFVFAYESYVEEWNQVDGRIGGPSHTVNRII</sequence>
<accession>A0A085GFR6</accession>
<keyword evidence="2" id="KW-1185">Reference proteome</keyword>
<dbReference type="eggNOG" id="ENOG50348UU">
    <property type="taxonomic scope" value="Bacteria"/>
</dbReference>
<comment type="caution">
    <text evidence="1">The sequence shown here is derived from an EMBL/GenBank/DDBJ whole genome shotgun (WGS) entry which is preliminary data.</text>
</comment>
<evidence type="ECO:0000313" key="2">
    <source>
        <dbReference type="Proteomes" id="UP000028640"/>
    </source>
</evidence>
<reference evidence="1 2" key="1">
    <citation type="submission" date="2014-05" db="EMBL/GenBank/DDBJ databases">
        <title>ATOL: Assembling a taxonomically balanced genome-scale reconstruction of the evolutionary history of the Enterobacteriaceae.</title>
        <authorList>
            <person name="Plunkett G.III."/>
            <person name="Neeno-Eckwall E.C."/>
            <person name="Glasner J.D."/>
            <person name="Perna N.T."/>
        </authorList>
    </citation>
    <scope>NUCLEOTIDE SEQUENCE [LARGE SCALE GENOMIC DNA]</scope>
    <source>
        <strain evidence="1 2">ATCC 33852</strain>
    </source>
</reference>
<dbReference type="Proteomes" id="UP000028640">
    <property type="component" value="Unassembled WGS sequence"/>
</dbReference>
<proteinExistence type="predicted"/>
<dbReference type="OrthoDB" id="6504858at2"/>
<dbReference type="STRING" id="910964.GEAM_1459"/>
<organism evidence="1 2">
    <name type="scientific">Ewingella americana (strain ATCC 33852 / DSM 4580 / CCUG 14506 / JCM 5911 / LMG 7869 / NCTC 12157 / CDC 1468-78)</name>
    <dbReference type="NCBI Taxonomy" id="910964"/>
    <lineage>
        <taxon>Bacteria</taxon>
        <taxon>Pseudomonadati</taxon>
        <taxon>Pseudomonadota</taxon>
        <taxon>Gammaproteobacteria</taxon>
        <taxon>Enterobacterales</taxon>
        <taxon>Yersiniaceae</taxon>
        <taxon>Ewingella</taxon>
    </lineage>
</organism>